<dbReference type="Pfam" id="PF13863">
    <property type="entry name" value="DUF4200"/>
    <property type="match status" value="1"/>
</dbReference>
<dbReference type="GO" id="GO:0007286">
    <property type="term" value="P:spermatid development"/>
    <property type="evidence" value="ECO:0007669"/>
    <property type="project" value="TreeGrafter"/>
</dbReference>
<dbReference type="EMBL" id="VXAI01000104">
    <property type="protein sequence ID" value="NXJ65048.1"/>
    <property type="molecule type" value="Genomic_DNA"/>
</dbReference>
<dbReference type="PANTHER" id="PTHR21683">
    <property type="entry name" value="COILED-COIL DOMAIN-CONTAINING PROTEIN 42 LIKE-2-LIKE-RELATED"/>
    <property type="match status" value="1"/>
</dbReference>
<organism evidence="4 5">
    <name type="scientific">Rostratula benghalensis</name>
    <name type="common">greater painted-snipe</name>
    <dbReference type="NCBI Taxonomy" id="118793"/>
    <lineage>
        <taxon>Eukaryota</taxon>
        <taxon>Metazoa</taxon>
        <taxon>Chordata</taxon>
        <taxon>Craniata</taxon>
        <taxon>Vertebrata</taxon>
        <taxon>Euteleostomi</taxon>
        <taxon>Archelosauria</taxon>
        <taxon>Archosauria</taxon>
        <taxon>Dinosauria</taxon>
        <taxon>Saurischia</taxon>
        <taxon>Theropoda</taxon>
        <taxon>Coelurosauria</taxon>
        <taxon>Aves</taxon>
        <taxon>Neognathae</taxon>
        <taxon>Neoaves</taxon>
        <taxon>Charadriiformes</taxon>
        <taxon>Rostratulidae</taxon>
        <taxon>Rostratula</taxon>
    </lineage>
</organism>
<protein>
    <submittedName>
        <fullName evidence="4">CCD42 protein</fullName>
    </submittedName>
</protein>
<dbReference type="InterPro" id="IPR025252">
    <property type="entry name" value="DUF4200"/>
</dbReference>
<keyword evidence="1 2" id="KW-0175">Coiled coil</keyword>
<dbReference type="InterPro" id="IPR051147">
    <property type="entry name" value="CFAP_domain-containing"/>
</dbReference>
<dbReference type="GO" id="GO:0005856">
    <property type="term" value="C:cytoskeleton"/>
    <property type="evidence" value="ECO:0007669"/>
    <property type="project" value="UniProtKB-ARBA"/>
</dbReference>
<evidence type="ECO:0000313" key="5">
    <source>
        <dbReference type="Proteomes" id="UP000545435"/>
    </source>
</evidence>
<accession>A0A7L0D050</accession>
<comment type="caution">
    <text evidence="4">The sequence shown here is derived from an EMBL/GenBank/DDBJ whole genome shotgun (WGS) entry which is preliminary data.</text>
</comment>
<evidence type="ECO:0000259" key="3">
    <source>
        <dbReference type="Pfam" id="PF13863"/>
    </source>
</evidence>
<feature type="domain" description="DUF4200" evidence="3">
    <location>
        <begin position="1"/>
        <end position="99"/>
    </location>
</feature>
<gene>
    <name evidence="4" type="primary">Ccdc42</name>
    <name evidence="4" type="ORF">ROSBEN_R00923</name>
</gene>
<evidence type="ECO:0000313" key="4">
    <source>
        <dbReference type="EMBL" id="NXJ65048.1"/>
    </source>
</evidence>
<feature type="non-terminal residue" evidence="4">
    <location>
        <position position="206"/>
    </location>
</feature>
<evidence type="ECO:0000256" key="2">
    <source>
        <dbReference type="SAM" id="Coils"/>
    </source>
</evidence>
<sequence length="206" mass="25236">QEFRERMEVVNRRWREFHTKKAQLKAYMQRSEKIIKENYEMQIQALKKISKNRQEKMKAERELLRAKELLEDLKNKHQKLRNSVQKYSIFNKYLEDVVKVSQFEEIQDVIGYYETLRRVHNDLLQSQQRQKEKPEQAKVFLDQYMEEKDAEMLQHKNELVQLQQRFEKAQSDVLYWENRWADIQNKALKETQELGTIKLAVLNLFQ</sequence>
<feature type="coiled-coil region" evidence="2">
    <location>
        <begin position="36"/>
        <end position="86"/>
    </location>
</feature>
<proteinExistence type="predicted"/>
<feature type="coiled-coil region" evidence="2">
    <location>
        <begin position="145"/>
        <end position="172"/>
    </location>
</feature>
<evidence type="ECO:0000256" key="1">
    <source>
        <dbReference type="ARBA" id="ARBA00023054"/>
    </source>
</evidence>
<dbReference type="Proteomes" id="UP000545435">
    <property type="component" value="Unassembled WGS sequence"/>
</dbReference>
<feature type="non-terminal residue" evidence="4">
    <location>
        <position position="1"/>
    </location>
</feature>
<dbReference type="AlphaFoldDB" id="A0A7L0D050"/>
<keyword evidence="5" id="KW-1185">Reference proteome</keyword>
<name>A0A7L0D050_9CHAR</name>
<dbReference type="PANTHER" id="PTHR21683:SF8">
    <property type="entry name" value="COILED-COIL DOMAIN-CONTAINING PROTEIN 42"/>
    <property type="match status" value="1"/>
</dbReference>
<reference evidence="4 5" key="1">
    <citation type="submission" date="2019-09" db="EMBL/GenBank/DDBJ databases">
        <title>Bird 10,000 Genomes (B10K) Project - Family phase.</title>
        <authorList>
            <person name="Zhang G."/>
        </authorList>
    </citation>
    <scope>NUCLEOTIDE SEQUENCE [LARGE SCALE GENOMIC DNA]</scope>
    <source>
        <strain evidence="4">B10K-DU-006-20</strain>
        <tissue evidence="4">Mixed tissue sample</tissue>
    </source>
</reference>